<accession>A0A834T5J2</accession>
<proteinExistence type="predicted"/>
<dbReference type="Proteomes" id="UP000634136">
    <property type="component" value="Unassembled WGS sequence"/>
</dbReference>
<dbReference type="EMBL" id="JAAIUW010000009">
    <property type="protein sequence ID" value="KAF7816054.1"/>
    <property type="molecule type" value="Genomic_DNA"/>
</dbReference>
<name>A0A834T5J2_9FABA</name>
<evidence type="ECO:0000313" key="1">
    <source>
        <dbReference type="EMBL" id="KAF7816054.1"/>
    </source>
</evidence>
<gene>
    <name evidence="1" type="ORF">G2W53_030023</name>
</gene>
<comment type="caution">
    <text evidence="1">The sequence shown here is derived from an EMBL/GenBank/DDBJ whole genome shotgun (WGS) entry which is preliminary data.</text>
</comment>
<reference evidence="1" key="1">
    <citation type="submission" date="2020-09" db="EMBL/GenBank/DDBJ databases">
        <title>Genome-Enabled Discovery of Anthraquinone Biosynthesis in Senna tora.</title>
        <authorList>
            <person name="Kang S.-H."/>
            <person name="Pandey R.P."/>
            <person name="Lee C.-M."/>
            <person name="Sim J.-S."/>
            <person name="Jeong J.-T."/>
            <person name="Choi B.-S."/>
            <person name="Jung M."/>
            <person name="Ginzburg D."/>
            <person name="Zhao K."/>
            <person name="Won S.Y."/>
            <person name="Oh T.-J."/>
            <person name="Yu Y."/>
            <person name="Kim N.-H."/>
            <person name="Lee O.R."/>
            <person name="Lee T.-H."/>
            <person name="Bashyal P."/>
            <person name="Kim T.-S."/>
            <person name="Lee W.-H."/>
            <person name="Kawkins C."/>
            <person name="Kim C.-K."/>
            <person name="Kim J.S."/>
            <person name="Ahn B.O."/>
            <person name="Rhee S.Y."/>
            <person name="Sohng J.K."/>
        </authorList>
    </citation>
    <scope>NUCLEOTIDE SEQUENCE</scope>
    <source>
        <tissue evidence="1">Leaf</tissue>
    </source>
</reference>
<dbReference type="AlphaFoldDB" id="A0A834T5J2"/>
<sequence>MISPASSVTEGEELSLSVGVAESVRDILHYRSCNQREEKERESIWKRIENS</sequence>
<organism evidence="1 2">
    <name type="scientific">Senna tora</name>
    <dbReference type="NCBI Taxonomy" id="362788"/>
    <lineage>
        <taxon>Eukaryota</taxon>
        <taxon>Viridiplantae</taxon>
        <taxon>Streptophyta</taxon>
        <taxon>Embryophyta</taxon>
        <taxon>Tracheophyta</taxon>
        <taxon>Spermatophyta</taxon>
        <taxon>Magnoliopsida</taxon>
        <taxon>eudicotyledons</taxon>
        <taxon>Gunneridae</taxon>
        <taxon>Pentapetalae</taxon>
        <taxon>rosids</taxon>
        <taxon>fabids</taxon>
        <taxon>Fabales</taxon>
        <taxon>Fabaceae</taxon>
        <taxon>Caesalpinioideae</taxon>
        <taxon>Cassia clade</taxon>
        <taxon>Senna</taxon>
    </lineage>
</organism>
<keyword evidence="2" id="KW-1185">Reference proteome</keyword>
<protein>
    <submittedName>
        <fullName evidence="1">Uncharacterized protein</fullName>
    </submittedName>
</protein>
<evidence type="ECO:0000313" key="2">
    <source>
        <dbReference type="Proteomes" id="UP000634136"/>
    </source>
</evidence>